<protein>
    <submittedName>
        <fullName evidence="2">Unannotated protein</fullName>
    </submittedName>
</protein>
<evidence type="ECO:0000313" key="2">
    <source>
        <dbReference type="EMBL" id="CAB4859717.1"/>
    </source>
</evidence>
<organism evidence="2">
    <name type="scientific">freshwater metagenome</name>
    <dbReference type="NCBI Taxonomy" id="449393"/>
    <lineage>
        <taxon>unclassified sequences</taxon>
        <taxon>metagenomes</taxon>
        <taxon>ecological metagenomes</taxon>
    </lineage>
</organism>
<evidence type="ECO:0000259" key="1">
    <source>
        <dbReference type="Pfam" id="PF07669"/>
    </source>
</evidence>
<reference evidence="2" key="1">
    <citation type="submission" date="2020-05" db="EMBL/GenBank/DDBJ databases">
        <authorList>
            <person name="Chiriac C."/>
            <person name="Salcher M."/>
            <person name="Ghai R."/>
            <person name="Kavagutti S V."/>
        </authorList>
    </citation>
    <scope>NUCLEOTIDE SEQUENCE</scope>
</reference>
<name>A0A6J7CMY0_9ZZZZ</name>
<dbReference type="EMBL" id="CAFBLQ010000009">
    <property type="protein sequence ID" value="CAB4859717.1"/>
    <property type="molecule type" value="Genomic_DNA"/>
</dbReference>
<feature type="domain" description="Type II methyltransferase M.TaqI-like" evidence="1">
    <location>
        <begin position="102"/>
        <end position="281"/>
    </location>
</feature>
<gene>
    <name evidence="2" type="ORF">UFOPK3423_00160</name>
</gene>
<dbReference type="InterPro" id="IPR002052">
    <property type="entry name" value="DNA_methylase_N6_adenine_CS"/>
</dbReference>
<dbReference type="GO" id="GO:0032259">
    <property type="term" value="P:methylation"/>
    <property type="evidence" value="ECO:0007669"/>
    <property type="project" value="InterPro"/>
</dbReference>
<dbReference type="Pfam" id="PF07669">
    <property type="entry name" value="Eco57I"/>
    <property type="match status" value="1"/>
</dbReference>
<dbReference type="GO" id="GO:0008168">
    <property type="term" value="F:methyltransferase activity"/>
    <property type="evidence" value="ECO:0007669"/>
    <property type="project" value="InterPro"/>
</dbReference>
<dbReference type="InterPro" id="IPR011639">
    <property type="entry name" value="MethylTrfase_TaqI-like_dom"/>
</dbReference>
<accession>A0A6J7CMY0</accession>
<dbReference type="GO" id="GO:0006304">
    <property type="term" value="P:DNA modification"/>
    <property type="evidence" value="ECO:0007669"/>
    <property type="project" value="InterPro"/>
</dbReference>
<dbReference type="SUPFAM" id="SSF53335">
    <property type="entry name" value="S-adenosyl-L-methionine-dependent methyltransferases"/>
    <property type="match status" value="1"/>
</dbReference>
<dbReference type="AlphaFoldDB" id="A0A6J7CMY0"/>
<dbReference type="GO" id="GO:0003676">
    <property type="term" value="F:nucleic acid binding"/>
    <property type="evidence" value="ECO:0007669"/>
    <property type="project" value="InterPro"/>
</dbReference>
<dbReference type="InterPro" id="IPR029063">
    <property type="entry name" value="SAM-dependent_MTases_sf"/>
</dbReference>
<dbReference type="Gene3D" id="3.40.50.150">
    <property type="entry name" value="Vaccinia Virus protein VP39"/>
    <property type="match status" value="1"/>
</dbReference>
<dbReference type="PROSITE" id="PS00092">
    <property type="entry name" value="N6_MTASE"/>
    <property type="match status" value="1"/>
</dbReference>
<proteinExistence type="predicted"/>
<sequence>MAERATFALRGRNPDVLTCIANLSNDEVFTPPDFANRMLDTLAEAWATSHGGANIWADKDVTFLDPVTKSGVFLREITSRLIVGLEEEFPDLEQRVEHILTKQVFGIAITNLTSLLARRSIYCSKAADGKRSVVRSFQTTGGNIWFEPLDHSWSAGKCRYCGASQSTLDRGDGSETHAYAFIHHDDVKVRIAELFGDEMQFDVIIGNPPYQIQDAGHSASAIPIYHRFIEQAIALDPRFLTMVTPSRWFVGGKGLDEFRAARLADRHLRVIVDYIVDKDAFPTINVNGGVSFFLWDRDHEGDCLITTVEQGGLESEPIARSLSEFDVFVRRIPAVEILRKVRAKGEETFDDRVGPRKPFGLATNYFGAEAESKVNPVKLYSSGKITWVGRGDIEANAEWVDRWKVLIPAATDGNENYPLPIWDSVGPFVAPPGEACSETYLVASLASDEATAANIRDYMRTKFFRFMVSLRKVAQHNKAGNFAFVPDLPMTQTWSDAALQKRYGITEEEAAFIDTMIRTMDWPDD</sequence>
<dbReference type="PRINTS" id="PR00507">
    <property type="entry name" value="N12N6MTFRASE"/>
</dbReference>